<name>A0AA40BPC0_9PEZI</name>
<accession>A0AA40BPC0</accession>
<keyword evidence="3" id="KW-1185">Reference proteome</keyword>
<reference evidence="2" key="1">
    <citation type="submission" date="2023-06" db="EMBL/GenBank/DDBJ databases">
        <title>Genome-scale phylogeny and comparative genomics of the fungal order Sordariales.</title>
        <authorList>
            <consortium name="Lawrence Berkeley National Laboratory"/>
            <person name="Hensen N."/>
            <person name="Bonometti L."/>
            <person name="Westerberg I."/>
            <person name="Brannstrom I.O."/>
            <person name="Guillou S."/>
            <person name="Cros-Aarteil S."/>
            <person name="Calhoun S."/>
            <person name="Haridas S."/>
            <person name="Kuo A."/>
            <person name="Mondo S."/>
            <person name="Pangilinan J."/>
            <person name="Riley R."/>
            <person name="LaButti K."/>
            <person name="Andreopoulos B."/>
            <person name="Lipzen A."/>
            <person name="Chen C."/>
            <person name="Yanf M."/>
            <person name="Daum C."/>
            <person name="Ng V."/>
            <person name="Clum A."/>
            <person name="Steindorff A."/>
            <person name="Ohm R."/>
            <person name="Martin F."/>
            <person name="Silar P."/>
            <person name="Natvig D."/>
            <person name="Lalanne C."/>
            <person name="Gautier V."/>
            <person name="Ament-velasquez S.L."/>
            <person name="Kruys A."/>
            <person name="Hutchinson M.I."/>
            <person name="Powell A.J."/>
            <person name="Barry K."/>
            <person name="Miller A.N."/>
            <person name="Grigoriev I.V."/>
            <person name="Debuchy R."/>
            <person name="Gladieux P."/>
            <person name="Thoren M.H."/>
            <person name="Johannesson H."/>
        </authorList>
    </citation>
    <scope>NUCLEOTIDE SEQUENCE</scope>
    <source>
        <strain evidence="2">SMH3187-1</strain>
    </source>
</reference>
<comment type="caution">
    <text evidence="2">The sequence shown here is derived from an EMBL/GenBank/DDBJ whole genome shotgun (WGS) entry which is preliminary data.</text>
</comment>
<dbReference type="PANTHER" id="PTHR30613">
    <property type="entry name" value="UNCHARACTERIZED PROTEIN YBIU-RELATED"/>
    <property type="match status" value="1"/>
</dbReference>
<dbReference type="InterPro" id="IPR010856">
    <property type="entry name" value="Gig2-like"/>
</dbReference>
<feature type="region of interest" description="Disordered" evidence="1">
    <location>
        <begin position="600"/>
        <end position="623"/>
    </location>
</feature>
<feature type="compositionally biased region" description="Acidic residues" evidence="1">
    <location>
        <begin position="661"/>
        <end position="670"/>
    </location>
</feature>
<dbReference type="Pfam" id="PF07350">
    <property type="entry name" value="Gig2-like"/>
    <property type="match status" value="1"/>
</dbReference>
<protein>
    <recommendedName>
        <fullName evidence="4">DUF1479-domain-containing protein</fullName>
    </recommendedName>
</protein>
<dbReference type="Proteomes" id="UP001172155">
    <property type="component" value="Unassembled WGS sequence"/>
</dbReference>
<sequence>MLSPPSSGIDKGGGQCAQCGRRRGVCVGHGHAPAPGHDQQHHHYHPLSLADAHAAITSNGGHRAAAPLGLPLSPPAGPAPSASPLQSLEQQSSRPRRISKLNYRALTATLSQLRNAAAPPPSSSLSTTTASLLASVTASTNPNSNPIPSANSMEPPVLSFYGKEPVPLPTRFAQVKRALAAGREAEIEASWARLLEALKGAVDNIETRGPHITPSIDFADIADPARTADFQRDLKRYGLGVVRAVVPRADAQLAIDETVQYLETKHDFKQPSPQDPTCFDFFWTPAQVRTRAHPRVLEAQRWAMSLWDNHADDRLATRFPIAYADRLRIHGANIGGVGPDKAVAPDEGADEELAFVEQFGDFSSSTLIAQVDNGSLERWEPDGYGRGGTYDAVFRGEWEKYDPWDPTHRVSATTDLYNGYGACSIFRMYQGVVALSSIEPGLLRLLPMPKLATAYFLLRPFFAPKTPAPDRRQGPEWEAFLDASNWALDRNYSTIIHGAVPGHAQRLTERWHPHLHLRRTLVTIPSLQTGDYIVWHPDLAYHMTSNPNVMASRAPSPPPSDGDLAASPAAKPVSILVYVPAAPLTQTNVLYLARQRKTFQRGHPGPDFDATGSGLGSEATHAGRPGETEIAEVGGPAGLQAMGLAPFDVAPTPPADAANGEGDEDVDMEGAGEAGGKSVTRAEADVARLANIILFPDRYDFYMPKRTGTRASTRRTAAAARAAVTVAAVGGRDGVVAKKSAEGVVPVKG</sequence>
<dbReference type="SUPFAM" id="SSF51197">
    <property type="entry name" value="Clavaminate synthase-like"/>
    <property type="match status" value="1"/>
</dbReference>
<feature type="region of interest" description="Disordered" evidence="1">
    <location>
        <begin position="653"/>
        <end position="679"/>
    </location>
</feature>
<feature type="region of interest" description="Disordered" evidence="1">
    <location>
        <begin position="60"/>
        <end position="98"/>
    </location>
</feature>
<evidence type="ECO:0000256" key="1">
    <source>
        <dbReference type="SAM" id="MobiDB-lite"/>
    </source>
</evidence>
<organism evidence="2 3">
    <name type="scientific">Schizothecium vesticola</name>
    <dbReference type="NCBI Taxonomy" id="314040"/>
    <lineage>
        <taxon>Eukaryota</taxon>
        <taxon>Fungi</taxon>
        <taxon>Dikarya</taxon>
        <taxon>Ascomycota</taxon>
        <taxon>Pezizomycotina</taxon>
        <taxon>Sordariomycetes</taxon>
        <taxon>Sordariomycetidae</taxon>
        <taxon>Sordariales</taxon>
        <taxon>Schizotheciaceae</taxon>
        <taxon>Schizothecium</taxon>
    </lineage>
</organism>
<dbReference type="Gene3D" id="2.60.120.330">
    <property type="entry name" value="B-lactam Antibiotic, Isopenicillin N Synthase, Chain"/>
    <property type="match status" value="1"/>
</dbReference>
<dbReference type="AlphaFoldDB" id="A0AA40BPC0"/>
<dbReference type="PANTHER" id="PTHR30613:SF1">
    <property type="entry name" value="DUF1479 DOMAIN PROTEIN (AFU_ORTHOLOGUE AFUA_5G09280)"/>
    <property type="match status" value="1"/>
</dbReference>
<evidence type="ECO:0000313" key="3">
    <source>
        <dbReference type="Proteomes" id="UP001172155"/>
    </source>
</evidence>
<evidence type="ECO:0000313" key="2">
    <source>
        <dbReference type="EMBL" id="KAK0737876.1"/>
    </source>
</evidence>
<proteinExistence type="predicted"/>
<gene>
    <name evidence="2" type="ORF">B0T18DRAFT_335397</name>
</gene>
<dbReference type="InterPro" id="IPR027443">
    <property type="entry name" value="IPNS-like_sf"/>
</dbReference>
<evidence type="ECO:0008006" key="4">
    <source>
        <dbReference type="Google" id="ProtNLM"/>
    </source>
</evidence>
<dbReference type="EMBL" id="JAUKUD010000007">
    <property type="protein sequence ID" value="KAK0737876.1"/>
    <property type="molecule type" value="Genomic_DNA"/>
</dbReference>